<name>A0A097P929_9ABAC</name>
<accession>A0A097P929</accession>
<dbReference type="GeneID" id="26382553"/>
<evidence type="ECO:0000313" key="1">
    <source>
        <dbReference type="EMBL" id="AIU41337.1"/>
    </source>
</evidence>
<protein>
    <submittedName>
        <fullName evidence="1">Parg</fullName>
    </submittedName>
</protein>
<dbReference type="Proteomes" id="UP000201917">
    <property type="component" value="Segment"/>
</dbReference>
<dbReference type="OrthoDB" id="16737at10239"/>
<dbReference type="RefSeq" id="YP_009186789.1">
    <property type="nucleotide sequence ID" value="NC_028636.1"/>
</dbReference>
<keyword evidence="2" id="KW-1185">Reference proteome</keyword>
<proteinExistence type="predicted"/>
<sequence>MNDSEVLLIKELYSLQERLLTSQNIFLEKYKGNNVSSADYIKFNTNFLQPLQNEYLQFRQKLIVLDSSAVKQELMNLYASDISVLTNLIILVKNVRLKPSPDASVATLETDDFGKALIEEVTDINETYNVAAQQLTKNLRSPRAMPPSPPTMIESAEAAIQQFNQFARFDREEQLPGGLVDHRAIYDKIVTYGNLVNENHWKDFKYQPELMTLIEMSDVIVENGKKFAVTRLQCASIVSKAMFVSKESIFKTLKAQAVKNQILRVKLYCLLEYINSVCQTMRHGSQDELNELVYVERHKAAAPFEMSTSKIPIMFNRIFVHDVDAPASGDLYSDIPLMDDLIVMYSENDFYAGNVTDKVNAEEIHFFEYPELFAIKLLIVEKLGDTESLLLCQLLKVNSIEYVSHNKGIEYKENILINRGRILNNFLVVRSDTVRFDRDGDHIGVDKASLQRHIDRYSSGLSQYRRMHSDSTERDDQELVIVTVYVAPENVPRDWYFQFLLEIMVVMQFQLKIFTSAKQMYVVQMKELLATMKANGIDTVGALYNRLVNYNFRVQAVRNFQR</sequence>
<evidence type="ECO:0000313" key="2">
    <source>
        <dbReference type="Proteomes" id="UP000201917"/>
    </source>
</evidence>
<dbReference type="KEGG" id="vg:26382553"/>
<organism evidence="1 2">
    <name type="scientific">Sucra jujuba nucleopolyhedrovirus</name>
    <dbReference type="NCBI Taxonomy" id="1563660"/>
    <lineage>
        <taxon>Viruses</taxon>
        <taxon>Viruses incertae sedis</taxon>
        <taxon>Naldaviricetes</taxon>
        <taxon>Lefavirales</taxon>
        <taxon>Baculoviridae</taxon>
        <taxon>Alphabaculovirus</taxon>
        <taxon>Alphabaculovirus sujujubae</taxon>
    </lineage>
</organism>
<dbReference type="EMBL" id="KJ676450">
    <property type="protein sequence ID" value="AIU41337.1"/>
    <property type="molecule type" value="Genomic_DNA"/>
</dbReference>
<reference evidence="1 2" key="1">
    <citation type="journal article" date="2014" name="PLoS ONE">
        <title>Genomic Sequencing and Analysis of Sucra jujuba Nucleopolyhedrovirus.</title>
        <authorList>
            <person name="Liu X."/>
            <person name="Yin F."/>
            <person name="Zhu Z."/>
            <person name="Hou D."/>
            <person name="Wang J."/>
            <person name="Zhang L."/>
            <person name="Wang M."/>
            <person name="Wang H."/>
            <person name="Hu Z."/>
            <person name="Deng F."/>
        </authorList>
    </citation>
    <scope>NUCLEOTIDE SEQUENCE [LARGE SCALE GENOMIC DNA]</scope>
    <source>
        <strain evidence="1">473</strain>
    </source>
</reference>